<accession>A0A919MTL1</accession>
<gene>
    <name evidence="2" type="ORF">Ari01nite_68310</name>
</gene>
<dbReference type="InterPro" id="IPR008972">
    <property type="entry name" value="Cupredoxin"/>
</dbReference>
<dbReference type="Gene3D" id="2.60.40.420">
    <property type="entry name" value="Cupredoxins - blue copper proteins"/>
    <property type="match status" value="1"/>
</dbReference>
<dbReference type="RefSeq" id="WP_203786347.1">
    <property type="nucleotide sequence ID" value="NZ_BOMV01000071.1"/>
</dbReference>
<sequence length="120" mass="12471">MRWATPAVAVAFLLAGCTTAEPARAVAGCSSAAPGVLAVESELLSGQAVPAPRRVEVPLGSTVQVRVTADKVVPIHVHGYEIEYDAAPGTPECVQFTADRAGVFDVEAHPGLLLVQLEVR</sequence>
<dbReference type="AlphaFoldDB" id="A0A919MTL1"/>
<dbReference type="EMBL" id="BOMV01000071">
    <property type="protein sequence ID" value="GIE99366.1"/>
    <property type="molecule type" value="Genomic_DNA"/>
</dbReference>
<dbReference type="Proteomes" id="UP000636960">
    <property type="component" value="Unassembled WGS sequence"/>
</dbReference>
<organism evidence="2 3">
    <name type="scientific">Paractinoplanes rishiriensis</name>
    <dbReference type="NCBI Taxonomy" id="1050105"/>
    <lineage>
        <taxon>Bacteria</taxon>
        <taxon>Bacillati</taxon>
        <taxon>Actinomycetota</taxon>
        <taxon>Actinomycetes</taxon>
        <taxon>Micromonosporales</taxon>
        <taxon>Micromonosporaceae</taxon>
        <taxon>Paractinoplanes</taxon>
    </lineage>
</organism>
<keyword evidence="3" id="KW-1185">Reference proteome</keyword>
<evidence type="ECO:0008006" key="4">
    <source>
        <dbReference type="Google" id="ProtNLM"/>
    </source>
</evidence>
<dbReference type="PROSITE" id="PS51257">
    <property type="entry name" value="PROKAR_LIPOPROTEIN"/>
    <property type="match status" value="1"/>
</dbReference>
<evidence type="ECO:0000313" key="2">
    <source>
        <dbReference type="EMBL" id="GIE99366.1"/>
    </source>
</evidence>
<evidence type="ECO:0000313" key="3">
    <source>
        <dbReference type="Proteomes" id="UP000636960"/>
    </source>
</evidence>
<reference evidence="2" key="1">
    <citation type="submission" date="2021-01" db="EMBL/GenBank/DDBJ databases">
        <title>Whole genome shotgun sequence of Actinoplanes rishiriensis NBRC 108556.</title>
        <authorList>
            <person name="Komaki H."/>
            <person name="Tamura T."/>
        </authorList>
    </citation>
    <scope>NUCLEOTIDE SEQUENCE</scope>
    <source>
        <strain evidence="2">NBRC 108556</strain>
    </source>
</reference>
<feature type="signal peptide" evidence="1">
    <location>
        <begin position="1"/>
        <end position="20"/>
    </location>
</feature>
<feature type="chain" id="PRO_5039334551" description="Plastocyanin-like domain-containing protein" evidence="1">
    <location>
        <begin position="21"/>
        <end position="120"/>
    </location>
</feature>
<keyword evidence="1" id="KW-0732">Signal</keyword>
<evidence type="ECO:0000256" key="1">
    <source>
        <dbReference type="SAM" id="SignalP"/>
    </source>
</evidence>
<name>A0A919MTL1_9ACTN</name>
<dbReference type="SUPFAM" id="SSF49503">
    <property type="entry name" value="Cupredoxins"/>
    <property type="match status" value="1"/>
</dbReference>
<protein>
    <recommendedName>
        <fullName evidence="4">Plastocyanin-like domain-containing protein</fullName>
    </recommendedName>
</protein>
<proteinExistence type="predicted"/>
<comment type="caution">
    <text evidence="2">The sequence shown here is derived from an EMBL/GenBank/DDBJ whole genome shotgun (WGS) entry which is preliminary data.</text>
</comment>